<proteinExistence type="predicted"/>
<dbReference type="OrthoDB" id="1706439at2759"/>
<keyword evidence="4" id="KW-1185">Reference proteome</keyword>
<feature type="compositionally biased region" description="Basic and acidic residues" evidence="1">
    <location>
        <begin position="86"/>
        <end position="100"/>
    </location>
</feature>
<feature type="region of interest" description="Disordered" evidence="1">
    <location>
        <begin position="1"/>
        <end position="36"/>
    </location>
</feature>
<dbReference type="Gene3D" id="3.80.10.10">
    <property type="entry name" value="Ribonuclease Inhibitor"/>
    <property type="match status" value="1"/>
</dbReference>
<feature type="compositionally biased region" description="Polar residues" evidence="1">
    <location>
        <begin position="356"/>
        <end position="365"/>
    </location>
</feature>
<protein>
    <recommendedName>
        <fullName evidence="5">Leucine-rich repeat-containing N-terminal plant-type domain-containing protein</fullName>
    </recommendedName>
</protein>
<dbReference type="InterPro" id="IPR032675">
    <property type="entry name" value="LRR_dom_sf"/>
</dbReference>
<dbReference type="Proteomes" id="UP000291116">
    <property type="component" value="Unassembled WGS sequence"/>
</dbReference>
<feature type="region of interest" description="Disordered" evidence="1">
    <location>
        <begin position="119"/>
        <end position="255"/>
    </location>
</feature>
<evidence type="ECO:0000256" key="2">
    <source>
        <dbReference type="SAM" id="Phobius"/>
    </source>
</evidence>
<evidence type="ECO:0000313" key="3">
    <source>
        <dbReference type="EMBL" id="VEU36742.1"/>
    </source>
</evidence>
<organism evidence="3 4">
    <name type="scientific">Pseudo-nitzschia multistriata</name>
    <dbReference type="NCBI Taxonomy" id="183589"/>
    <lineage>
        <taxon>Eukaryota</taxon>
        <taxon>Sar</taxon>
        <taxon>Stramenopiles</taxon>
        <taxon>Ochrophyta</taxon>
        <taxon>Bacillariophyta</taxon>
        <taxon>Bacillariophyceae</taxon>
        <taxon>Bacillariophycidae</taxon>
        <taxon>Bacillariales</taxon>
        <taxon>Bacillariaceae</taxon>
        <taxon>Pseudo-nitzschia</taxon>
    </lineage>
</organism>
<accession>A0A448Z3Y9</accession>
<feature type="region of interest" description="Disordered" evidence="1">
    <location>
        <begin position="48"/>
        <end position="104"/>
    </location>
</feature>
<name>A0A448Z3Y9_9STRA</name>
<dbReference type="EMBL" id="CAACVS010000102">
    <property type="protein sequence ID" value="VEU36742.1"/>
    <property type="molecule type" value="Genomic_DNA"/>
</dbReference>
<feature type="compositionally biased region" description="Basic and acidic residues" evidence="1">
    <location>
        <begin position="153"/>
        <end position="175"/>
    </location>
</feature>
<evidence type="ECO:0000256" key="1">
    <source>
        <dbReference type="SAM" id="MobiDB-lite"/>
    </source>
</evidence>
<reference evidence="3 4" key="1">
    <citation type="submission" date="2019-01" db="EMBL/GenBank/DDBJ databases">
        <authorList>
            <person name="Ferrante I. M."/>
        </authorList>
    </citation>
    <scope>NUCLEOTIDE SEQUENCE [LARGE SCALE GENOMIC DNA]</scope>
    <source>
        <strain evidence="3 4">B856</strain>
    </source>
</reference>
<dbReference type="AlphaFoldDB" id="A0A448Z3Y9"/>
<keyword evidence="2" id="KW-0472">Membrane</keyword>
<feature type="compositionally biased region" description="Polar residues" evidence="1">
    <location>
        <begin position="18"/>
        <end position="29"/>
    </location>
</feature>
<feature type="region of interest" description="Disordered" evidence="1">
    <location>
        <begin position="401"/>
        <end position="439"/>
    </location>
</feature>
<sequence length="814" mass="92862">MADRDILVDRCHFGRSGKSGQKQDPSGTSHKGKARIFSNSDILTELKSNENENRISRAARRKMAKSIVRKDPPSSRDPPVSEEEYIENRRQRIKQNEEKHKAKKYSTIRFSEELEIFTKHSPKHNDDTPKKSILRSNIDRNKVSSTPPKRRKDSLLEKIQRLSENDAEKSDHSKISDPTQPVPARQDWNIASLFPSSTENTKKMLTGPQRQNSQNERCNSNEYPCSIENPQKTSTGSIRSGQDNPQTRDSQNDQYNSSEYLVKKYAGNISNSPLANKDGLKNKYDGYLDKKYTSNESSITANEDKLKNKYDGYLDKKYAGKAKKPLATKDGVVSKKDTKLGVMNDTPRTKDDYETKNGTNPTNKDAGNVHSHTEKLVGFENKYEPLNFSPFLCSVDTNITIPNTPKTTKGAESRPQKPKSKINGNPMTRGKFVRKRDLRKLSYLHMNERKTSEENPSSSFLQSYADDSFFQKSLTKDTEEQAKSLIRRISIYSPDSSTTTTTSAAERQDEKSNSETCVTNSGTNLNLNRFDWDNDDFEDKPIHKRIDWVCFKDRSFARDFQNDGLQISQDEDFQISEDEDFKIPPAKLPKKRCETWVIWGVIGMIFTCFVFSFSIYFLIVDETEISDSPLGEHFGMEKCIMHDHSAGTRLSSRYNATRQHLLFQSIENMSAMDKSGTPQRKALCWISDYDAYTSDVSDDGNKEEILQRYSLAVIYFSSVDTEEKSNDTPSSLRYSDFLSADHECDWEAVICNPHGKVSSLRLFNNSLSGNLPSEIGNLIALNFIDFTNSERHRKPIKLGIIAARQKFLEWHDSS</sequence>
<feature type="compositionally biased region" description="Polar residues" evidence="1">
    <location>
        <begin position="208"/>
        <end position="255"/>
    </location>
</feature>
<feature type="region of interest" description="Disordered" evidence="1">
    <location>
        <begin position="341"/>
        <end position="370"/>
    </location>
</feature>
<feature type="compositionally biased region" description="Basic and acidic residues" evidence="1">
    <location>
        <begin position="119"/>
        <end position="130"/>
    </location>
</feature>
<evidence type="ECO:0008006" key="5">
    <source>
        <dbReference type="Google" id="ProtNLM"/>
    </source>
</evidence>
<feature type="region of interest" description="Disordered" evidence="1">
    <location>
        <begin position="495"/>
        <end position="518"/>
    </location>
</feature>
<feature type="compositionally biased region" description="Basic and acidic residues" evidence="1">
    <location>
        <begin position="1"/>
        <end position="12"/>
    </location>
</feature>
<feature type="transmembrane region" description="Helical" evidence="2">
    <location>
        <begin position="596"/>
        <end position="619"/>
    </location>
</feature>
<keyword evidence="2" id="KW-0812">Transmembrane</keyword>
<evidence type="ECO:0000313" key="4">
    <source>
        <dbReference type="Proteomes" id="UP000291116"/>
    </source>
</evidence>
<gene>
    <name evidence="3" type="ORF">PSNMU_V1.4_AUG-EV-PASAV3_0035130</name>
</gene>
<keyword evidence="2" id="KW-1133">Transmembrane helix</keyword>